<comment type="caution">
    <text evidence="4">The sequence shown here is derived from an EMBL/GenBank/DDBJ whole genome shotgun (WGS) entry which is preliminary data.</text>
</comment>
<evidence type="ECO:0000313" key="5">
    <source>
        <dbReference type="Proteomes" id="UP000216444"/>
    </source>
</evidence>
<proteinExistence type="predicted"/>
<feature type="domain" description="TPM" evidence="3">
    <location>
        <begin position="100"/>
        <end position="217"/>
    </location>
</feature>
<dbReference type="InterPro" id="IPR007621">
    <property type="entry name" value="TPM_dom"/>
</dbReference>
<feature type="compositionally biased region" description="Polar residues" evidence="1">
    <location>
        <begin position="66"/>
        <end position="94"/>
    </location>
</feature>
<feature type="region of interest" description="Disordered" evidence="1">
    <location>
        <begin position="62"/>
        <end position="94"/>
    </location>
</feature>
<evidence type="ECO:0000259" key="3">
    <source>
        <dbReference type="Pfam" id="PF04536"/>
    </source>
</evidence>
<feature type="compositionally biased region" description="Basic and acidic residues" evidence="1">
    <location>
        <begin position="314"/>
        <end position="327"/>
    </location>
</feature>
<keyword evidence="2" id="KW-0812">Transmembrane</keyword>
<gene>
    <name evidence="4" type="ORF">BTIS_0715</name>
</gene>
<evidence type="ECO:0000256" key="1">
    <source>
        <dbReference type="SAM" id="MobiDB-lite"/>
    </source>
</evidence>
<feature type="region of interest" description="Disordered" evidence="1">
    <location>
        <begin position="262"/>
        <end position="342"/>
    </location>
</feature>
<feature type="compositionally biased region" description="Acidic residues" evidence="1">
    <location>
        <begin position="332"/>
        <end position="342"/>
    </location>
</feature>
<organism evidence="4 5">
    <name type="scientific">Bifidobacterium tissieri</name>
    <dbReference type="NCBI Taxonomy" id="1630162"/>
    <lineage>
        <taxon>Bacteria</taxon>
        <taxon>Bacillati</taxon>
        <taxon>Actinomycetota</taxon>
        <taxon>Actinomycetes</taxon>
        <taxon>Bifidobacteriales</taxon>
        <taxon>Bifidobacteriaceae</taxon>
        <taxon>Bifidobacterium</taxon>
    </lineage>
</organism>
<dbReference type="Proteomes" id="UP000216444">
    <property type="component" value="Unassembled WGS sequence"/>
</dbReference>
<protein>
    <recommendedName>
        <fullName evidence="3">TPM domain-containing protein</fullName>
    </recommendedName>
</protein>
<accession>A0A261FHK4</accession>
<sequence length="342" mass="35954">MKRTHVETEFTNDVVEWSPLADRPATGSSALRGVIGTLVALFATIAMTGSLMVAPAPAVWADEATDQSSQPTDQSGQSADQTGTGSENEQSAVTVTDNITDTENLLGDNLGKVTDAIESTKQETGVTVKLLYLPKFASGKNPEEWATDVLNSTNPEANTVLLAVASEDGNLVVAISKNSDKWLQDAAGEMSAAALKPLTDGDTPDWSGSAIALTDQIKASKTTSTPTAASHIGVVVFIVALVVLVVAAAVFFVLHKKGHTKARSHAERQLARRERRRSRRGSDSATKNGAADGDSDDNDNDDGTVADDGPDDVESSKAADDHPDDTHNPTNDSDDIQETSRG</sequence>
<feature type="compositionally biased region" description="Acidic residues" evidence="1">
    <location>
        <begin position="293"/>
        <end position="313"/>
    </location>
</feature>
<dbReference type="Gene3D" id="3.10.310.50">
    <property type="match status" value="1"/>
</dbReference>
<keyword evidence="5" id="KW-1185">Reference proteome</keyword>
<evidence type="ECO:0000256" key="2">
    <source>
        <dbReference type="SAM" id="Phobius"/>
    </source>
</evidence>
<dbReference type="AlphaFoldDB" id="A0A261FHK4"/>
<evidence type="ECO:0000313" key="4">
    <source>
        <dbReference type="EMBL" id="OZG58346.1"/>
    </source>
</evidence>
<dbReference type="EMBL" id="MWWV01000004">
    <property type="protein sequence ID" value="OZG58346.1"/>
    <property type="molecule type" value="Genomic_DNA"/>
</dbReference>
<keyword evidence="2" id="KW-1133">Transmembrane helix</keyword>
<reference evidence="4 5" key="1">
    <citation type="journal article" date="2017" name="BMC Genomics">
        <title>Comparative genomic and phylogenomic analyses of the Bifidobacteriaceae family.</title>
        <authorList>
            <person name="Lugli G.A."/>
            <person name="Milani C."/>
            <person name="Turroni F."/>
            <person name="Duranti S."/>
            <person name="Mancabelli L."/>
            <person name="Mangifesta M."/>
            <person name="Ferrario C."/>
            <person name="Modesto M."/>
            <person name="Mattarelli P."/>
            <person name="Jiri K."/>
            <person name="van Sinderen D."/>
            <person name="Ventura M."/>
        </authorList>
    </citation>
    <scope>NUCLEOTIDE SEQUENCE [LARGE SCALE GENOMIC DNA]</scope>
    <source>
        <strain evidence="4 5">DSM 100201</strain>
    </source>
</reference>
<feature type="transmembrane region" description="Helical" evidence="2">
    <location>
        <begin position="232"/>
        <end position="254"/>
    </location>
</feature>
<name>A0A261FHK4_9BIFI</name>
<dbReference type="Pfam" id="PF04536">
    <property type="entry name" value="TPM_phosphatase"/>
    <property type="match status" value="1"/>
</dbReference>
<keyword evidence="2" id="KW-0472">Membrane</keyword>